<dbReference type="PANTHER" id="PTHR37089">
    <property type="entry name" value="PROTEIN U-RELATED"/>
    <property type="match status" value="1"/>
</dbReference>
<evidence type="ECO:0000313" key="3">
    <source>
        <dbReference type="Proteomes" id="UP000254848"/>
    </source>
</evidence>
<dbReference type="Proteomes" id="UP000254848">
    <property type="component" value="Unassembled WGS sequence"/>
</dbReference>
<name>A0A370R4X2_9GAMM</name>
<dbReference type="InterPro" id="IPR007893">
    <property type="entry name" value="Spore_coat_U/FanG"/>
</dbReference>
<keyword evidence="3" id="KW-1185">Reference proteome</keyword>
<evidence type="ECO:0000259" key="1">
    <source>
        <dbReference type="Pfam" id="PF05229"/>
    </source>
</evidence>
<comment type="caution">
    <text evidence="2">The sequence shown here is derived from an EMBL/GenBank/DDBJ whole genome shotgun (WGS) entry which is preliminary data.</text>
</comment>
<keyword evidence="2" id="KW-0167">Capsid protein</keyword>
<dbReference type="AlphaFoldDB" id="A0A370R4X2"/>
<dbReference type="InterPro" id="IPR053167">
    <property type="entry name" value="Spore_coat_component"/>
</dbReference>
<dbReference type="SMART" id="SM00972">
    <property type="entry name" value="SCPU"/>
    <property type="match status" value="1"/>
</dbReference>
<dbReference type="PANTHER" id="PTHR37089:SF3">
    <property type="entry name" value="EXPORTED PROTEIN"/>
    <property type="match status" value="1"/>
</dbReference>
<gene>
    <name evidence="2" type="ORF">C8D90_101610</name>
</gene>
<feature type="domain" description="Spore coat protein U/FanG" evidence="1">
    <location>
        <begin position="29"/>
        <end position="168"/>
    </location>
</feature>
<dbReference type="RefSeq" id="WP_230472935.1">
    <property type="nucleotide sequence ID" value="NZ_QRAP01000001.1"/>
</dbReference>
<evidence type="ECO:0000313" key="2">
    <source>
        <dbReference type="EMBL" id="RDK97165.1"/>
    </source>
</evidence>
<dbReference type="EMBL" id="QRAP01000001">
    <property type="protein sequence ID" value="RDK97165.1"/>
    <property type="molecule type" value="Genomic_DNA"/>
</dbReference>
<keyword evidence="2" id="KW-0946">Virion</keyword>
<protein>
    <submittedName>
        <fullName evidence="2">Spore coat protein U-like protein</fullName>
    </submittedName>
</protein>
<sequence length="171" mass="17968">MHWLQRYTVILGPTFWLLAQPALAVPSRSFQVSAIIVPGCAIQGATGGVFGQLDFGKYPGTSSAAAPAGFVQTVGLTLSCTPGVTLSMSINGGANYTSVRNLAQSGYSIRIPYHLYTSSNYSAASEILADQPVSLGSSNNNITLPIYALAQLNGFSHSGIYTDTLTVTLSW</sequence>
<dbReference type="Pfam" id="PF05229">
    <property type="entry name" value="SCPU"/>
    <property type="match status" value="1"/>
</dbReference>
<accession>A0A370R4X2</accession>
<reference evidence="2 3" key="1">
    <citation type="submission" date="2018-07" db="EMBL/GenBank/DDBJ databases">
        <title>Genomic Encyclopedia of Type Strains, Phase IV (KMG-IV): sequencing the most valuable type-strain genomes for metagenomic binning, comparative biology and taxonomic classification.</title>
        <authorList>
            <person name="Goeker M."/>
        </authorList>
    </citation>
    <scope>NUCLEOTIDE SEQUENCE [LARGE SCALE GENOMIC DNA]</scope>
    <source>
        <strain evidence="2 3">DSM 103736</strain>
    </source>
</reference>
<proteinExistence type="predicted"/>
<organism evidence="2 3">
    <name type="scientific">Enterobacillus tribolii</name>
    <dbReference type="NCBI Taxonomy" id="1487935"/>
    <lineage>
        <taxon>Bacteria</taxon>
        <taxon>Pseudomonadati</taxon>
        <taxon>Pseudomonadota</taxon>
        <taxon>Gammaproteobacteria</taxon>
        <taxon>Enterobacterales</taxon>
        <taxon>Hafniaceae</taxon>
        <taxon>Enterobacillus</taxon>
    </lineage>
</organism>